<name>A0A2G3AL98_CAPAN</name>
<dbReference type="InterPro" id="IPR036047">
    <property type="entry name" value="F-box-like_dom_sf"/>
</dbReference>
<dbReference type="EMBL" id="AYRZ02000001">
    <property type="protein sequence ID" value="PHT95016.1"/>
    <property type="molecule type" value="Genomic_DNA"/>
</dbReference>
<dbReference type="PANTHER" id="PTHR31672">
    <property type="entry name" value="BNACNNG10540D PROTEIN"/>
    <property type="match status" value="1"/>
</dbReference>
<dbReference type="InterPro" id="IPR050796">
    <property type="entry name" value="SCF_F-box_component"/>
</dbReference>
<dbReference type="Pfam" id="PF07734">
    <property type="entry name" value="FBA_1"/>
    <property type="match status" value="1"/>
</dbReference>
<reference evidence="2 3" key="1">
    <citation type="journal article" date="2014" name="Nat. Genet.">
        <title>Genome sequence of the hot pepper provides insights into the evolution of pungency in Capsicum species.</title>
        <authorList>
            <person name="Kim S."/>
            <person name="Park M."/>
            <person name="Yeom S.I."/>
            <person name="Kim Y.M."/>
            <person name="Lee J.M."/>
            <person name="Lee H.A."/>
            <person name="Seo E."/>
            <person name="Choi J."/>
            <person name="Cheong K."/>
            <person name="Kim K.T."/>
            <person name="Jung K."/>
            <person name="Lee G.W."/>
            <person name="Oh S.K."/>
            <person name="Bae C."/>
            <person name="Kim S.B."/>
            <person name="Lee H.Y."/>
            <person name="Kim S.Y."/>
            <person name="Kim M.S."/>
            <person name="Kang B.C."/>
            <person name="Jo Y.D."/>
            <person name="Yang H.B."/>
            <person name="Jeong H.J."/>
            <person name="Kang W.H."/>
            <person name="Kwon J.K."/>
            <person name="Shin C."/>
            <person name="Lim J.Y."/>
            <person name="Park J.H."/>
            <person name="Huh J.H."/>
            <person name="Kim J.S."/>
            <person name="Kim B.D."/>
            <person name="Cohen O."/>
            <person name="Paran I."/>
            <person name="Suh M.C."/>
            <person name="Lee S.B."/>
            <person name="Kim Y.K."/>
            <person name="Shin Y."/>
            <person name="Noh S.J."/>
            <person name="Park J."/>
            <person name="Seo Y.S."/>
            <person name="Kwon S.Y."/>
            <person name="Kim H.A."/>
            <person name="Park J.M."/>
            <person name="Kim H.J."/>
            <person name="Choi S.B."/>
            <person name="Bosland P.W."/>
            <person name="Reeves G."/>
            <person name="Jo S.H."/>
            <person name="Lee B.W."/>
            <person name="Cho H.T."/>
            <person name="Choi H.S."/>
            <person name="Lee M.S."/>
            <person name="Yu Y."/>
            <person name="Do Choi Y."/>
            <person name="Park B.S."/>
            <person name="van Deynze A."/>
            <person name="Ashrafi H."/>
            <person name="Hill T."/>
            <person name="Kim W.T."/>
            <person name="Pai H.S."/>
            <person name="Ahn H.K."/>
            <person name="Yeam I."/>
            <person name="Giovannoni J.J."/>
            <person name="Rose J.K."/>
            <person name="Sorensen I."/>
            <person name="Lee S.J."/>
            <person name="Kim R.W."/>
            <person name="Choi I.Y."/>
            <person name="Choi B.S."/>
            <person name="Lim J.S."/>
            <person name="Lee Y.H."/>
            <person name="Choi D."/>
        </authorList>
    </citation>
    <scope>NUCLEOTIDE SEQUENCE [LARGE SCALE GENOMIC DNA]</scope>
    <source>
        <strain evidence="3">cv. CM334</strain>
    </source>
</reference>
<accession>A0A2G3AL98</accession>
<dbReference type="STRING" id="4072.A0A2G3AL98"/>
<proteinExistence type="predicted"/>
<dbReference type="Pfam" id="PF00646">
    <property type="entry name" value="F-box"/>
    <property type="match status" value="1"/>
</dbReference>
<feature type="domain" description="F-box" evidence="1">
    <location>
        <begin position="9"/>
        <end position="49"/>
    </location>
</feature>
<dbReference type="InterPro" id="IPR001810">
    <property type="entry name" value="F-box_dom"/>
</dbReference>
<dbReference type="AlphaFoldDB" id="A0A2G3AL98"/>
<dbReference type="OrthoDB" id="591557at2759"/>
<dbReference type="InterPro" id="IPR017451">
    <property type="entry name" value="F-box-assoc_interact_dom"/>
</dbReference>
<protein>
    <recommendedName>
        <fullName evidence="1">F-box domain-containing protein</fullName>
    </recommendedName>
</protein>
<dbReference type="Gramene" id="PHT95016">
    <property type="protein sequence ID" value="PHT95016"/>
    <property type="gene ID" value="T459_02898"/>
</dbReference>
<evidence type="ECO:0000313" key="3">
    <source>
        <dbReference type="Proteomes" id="UP000222542"/>
    </source>
</evidence>
<dbReference type="NCBIfam" id="TIGR01640">
    <property type="entry name" value="F_box_assoc_1"/>
    <property type="match status" value="1"/>
</dbReference>
<evidence type="ECO:0000313" key="2">
    <source>
        <dbReference type="EMBL" id="PHT95016.1"/>
    </source>
</evidence>
<dbReference type="Gene3D" id="1.20.1280.50">
    <property type="match status" value="1"/>
</dbReference>
<dbReference type="PANTHER" id="PTHR31672:SF13">
    <property type="entry name" value="F-BOX PROTEIN CPR30-LIKE"/>
    <property type="match status" value="1"/>
</dbReference>
<dbReference type="InterPro" id="IPR006527">
    <property type="entry name" value="F-box-assoc_dom_typ1"/>
</dbReference>
<dbReference type="SMR" id="A0A2G3AL98"/>
<comment type="caution">
    <text evidence="2">The sequence shown here is derived from an EMBL/GenBank/DDBJ whole genome shotgun (WGS) entry which is preliminary data.</text>
</comment>
<evidence type="ECO:0000259" key="1">
    <source>
        <dbReference type="SMART" id="SM00256"/>
    </source>
</evidence>
<sequence>MAMSKSETLPEETIVDILSRLPAKFIGQYRCLSKQWCNFLSDPQFIKAHLTLHAHKQEKKLIFISASQALKTIAFNHNPQNGLIIDAISRNINFPKLEDNWSNVACSCNGLVLVRNQEHIMFLINPTTLECHRIPTFHLALPHGNSCSVYGLGYDFATDDYKTVTLSQHLRGHIDSTFLDVYSMKMDLWRRLESIPYNLLTNLSGGTPGVLVNGALHWMASKTSSVVIIAFDLSDEKFLEVPAPSTLDKNDLDLYGLTALRGCLCMFSAILEDEIDVWMMREYRVEESWTRFSIARMDLEYGFVPFNPISDDDVILSVDRDKLTVYNMKEDHWRYVEVDGLTSEYGRIGTFIESLVSPMFGKRAEGYHIA</sequence>
<dbReference type="Proteomes" id="UP000222542">
    <property type="component" value="Unassembled WGS sequence"/>
</dbReference>
<keyword evidence="3" id="KW-1185">Reference proteome</keyword>
<gene>
    <name evidence="2" type="ORF">T459_02898</name>
</gene>
<dbReference type="SUPFAM" id="SSF81383">
    <property type="entry name" value="F-box domain"/>
    <property type="match status" value="1"/>
</dbReference>
<organism evidence="2 3">
    <name type="scientific">Capsicum annuum</name>
    <name type="common">Capsicum pepper</name>
    <dbReference type="NCBI Taxonomy" id="4072"/>
    <lineage>
        <taxon>Eukaryota</taxon>
        <taxon>Viridiplantae</taxon>
        <taxon>Streptophyta</taxon>
        <taxon>Embryophyta</taxon>
        <taxon>Tracheophyta</taxon>
        <taxon>Spermatophyta</taxon>
        <taxon>Magnoliopsida</taxon>
        <taxon>eudicotyledons</taxon>
        <taxon>Gunneridae</taxon>
        <taxon>Pentapetalae</taxon>
        <taxon>asterids</taxon>
        <taxon>lamiids</taxon>
        <taxon>Solanales</taxon>
        <taxon>Solanaceae</taxon>
        <taxon>Solanoideae</taxon>
        <taxon>Capsiceae</taxon>
        <taxon>Capsicum</taxon>
    </lineage>
</organism>
<dbReference type="OMA" id="TLHAHKQ"/>
<dbReference type="SMART" id="SM00256">
    <property type="entry name" value="FBOX"/>
    <property type="match status" value="1"/>
</dbReference>
<reference evidence="2 3" key="2">
    <citation type="journal article" date="2017" name="Genome Biol.">
        <title>New reference genome sequences of hot pepper reveal the massive evolution of plant disease-resistance genes by retroduplication.</title>
        <authorList>
            <person name="Kim S."/>
            <person name="Park J."/>
            <person name="Yeom S.I."/>
            <person name="Kim Y.M."/>
            <person name="Seo E."/>
            <person name="Kim K.T."/>
            <person name="Kim M.S."/>
            <person name="Lee J.M."/>
            <person name="Cheong K."/>
            <person name="Shin H.S."/>
            <person name="Kim S.B."/>
            <person name="Han K."/>
            <person name="Lee J."/>
            <person name="Park M."/>
            <person name="Lee H.A."/>
            <person name="Lee H.Y."/>
            <person name="Lee Y."/>
            <person name="Oh S."/>
            <person name="Lee J.H."/>
            <person name="Choi E."/>
            <person name="Choi E."/>
            <person name="Lee S.E."/>
            <person name="Jeon J."/>
            <person name="Kim H."/>
            <person name="Choi G."/>
            <person name="Song H."/>
            <person name="Lee J."/>
            <person name="Lee S.C."/>
            <person name="Kwon J.K."/>
            <person name="Lee H.Y."/>
            <person name="Koo N."/>
            <person name="Hong Y."/>
            <person name="Kim R.W."/>
            <person name="Kang W.H."/>
            <person name="Huh J.H."/>
            <person name="Kang B.C."/>
            <person name="Yang T.J."/>
            <person name="Lee Y.H."/>
            <person name="Bennetzen J.L."/>
            <person name="Choi D."/>
        </authorList>
    </citation>
    <scope>NUCLEOTIDE SEQUENCE [LARGE SCALE GENOMIC DNA]</scope>
    <source>
        <strain evidence="3">cv. CM334</strain>
    </source>
</reference>